<comment type="caution">
    <text evidence="3">The sequence shown here is derived from an EMBL/GenBank/DDBJ whole genome shotgun (WGS) entry which is preliminary data.</text>
</comment>
<dbReference type="InterPro" id="IPR005162">
    <property type="entry name" value="Retrotrans_gag_dom"/>
</dbReference>
<evidence type="ECO:0000259" key="2">
    <source>
        <dbReference type="Pfam" id="PF03732"/>
    </source>
</evidence>
<keyword evidence="4" id="KW-1185">Reference proteome</keyword>
<dbReference type="Proteomes" id="UP001231189">
    <property type="component" value="Unassembled WGS sequence"/>
</dbReference>
<gene>
    <name evidence="3" type="ORF">QYE76_021862</name>
</gene>
<reference evidence="3" key="1">
    <citation type="submission" date="2023-07" db="EMBL/GenBank/DDBJ databases">
        <title>A chromosome-level genome assembly of Lolium multiflorum.</title>
        <authorList>
            <person name="Chen Y."/>
            <person name="Copetti D."/>
            <person name="Kolliker R."/>
            <person name="Studer B."/>
        </authorList>
    </citation>
    <scope>NUCLEOTIDE SEQUENCE</scope>
    <source>
        <strain evidence="3">02402/16</strain>
        <tissue evidence="3">Leaf</tissue>
    </source>
</reference>
<dbReference type="EMBL" id="JAUUTY010000006">
    <property type="protein sequence ID" value="KAK1616345.1"/>
    <property type="molecule type" value="Genomic_DNA"/>
</dbReference>
<sequence>MENEALLSDDDDYEGGLRYGPDARMRPSSTLKMRSLSHDAGPGGPEEPPFDRRPTPELATGNANNHNGGDGNGDHRSGRGDFRAPTLCFHQVPLNLSTDDWLRTIENNLEVAEWDDEKVLFATHYLAGPARAWWENVKAIQAEGHVINWEEFKTKFRKTTLSLD</sequence>
<name>A0AAD8R8R5_LOLMU</name>
<proteinExistence type="predicted"/>
<evidence type="ECO:0000313" key="3">
    <source>
        <dbReference type="EMBL" id="KAK1616345.1"/>
    </source>
</evidence>
<feature type="compositionally biased region" description="Acidic residues" evidence="1">
    <location>
        <begin position="1"/>
        <end position="14"/>
    </location>
</feature>
<evidence type="ECO:0000256" key="1">
    <source>
        <dbReference type="SAM" id="MobiDB-lite"/>
    </source>
</evidence>
<dbReference type="Pfam" id="PF03732">
    <property type="entry name" value="Retrotrans_gag"/>
    <property type="match status" value="1"/>
</dbReference>
<dbReference type="AlphaFoldDB" id="A0AAD8R8R5"/>
<accession>A0AAD8R8R5</accession>
<feature type="domain" description="Retrotransposon gag" evidence="2">
    <location>
        <begin position="121"/>
        <end position="159"/>
    </location>
</feature>
<evidence type="ECO:0000313" key="4">
    <source>
        <dbReference type="Proteomes" id="UP001231189"/>
    </source>
</evidence>
<protein>
    <recommendedName>
        <fullName evidence="2">Retrotransposon gag domain-containing protein</fullName>
    </recommendedName>
</protein>
<feature type="region of interest" description="Disordered" evidence="1">
    <location>
        <begin position="1"/>
        <end position="80"/>
    </location>
</feature>
<organism evidence="3 4">
    <name type="scientific">Lolium multiflorum</name>
    <name type="common">Italian ryegrass</name>
    <name type="synonym">Lolium perenne subsp. multiflorum</name>
    <dbReference type="NCBI Taxonomy" id="4521"/>
    <lineage>
        <taxon>Eukaryota</taxon>
        <taxon>Viridiplantae</taxon>
        <taxon>Streptophyta</taxon>
        <taxon>Embryophyta</taxon>
        <taxon>Tracheophyta</taxon>
        <taxon>Spermatophyta</taxon>
        <taxon>Magnoliopsida</taxon>
        <taxon>Liliopsida</taxon>
        <taxon>Poales</taxon>
        <taxon>Poaceae</taxon>
        <taxon>BOP clade</taxon>
        <taxon>Pooideae</taxon>
        <taxon>Poodae</taxon>
        <taxon>Poeae</taxon>
        <taxon>Poeae Chloroplast Group 2 (Poeae type)</taxon>
        <taxon>Loliodinae</taxon>
        <taxon>Loliinae</taxon>
        <taxon>Lolium</taxon>
    </lineage>
</organism>